<dbReference type="Proteomes" id="UP001305779">
    <property type="component" value="Unassembled WGS sequence"/>
</dbReference>
<gene>
    <name evidence="2" type="ORF">PRZ48_001903</name>
</gene>
<proteinExistence type="predicted"/>
<evidence type="ECO:0000313" key="3">
    <source>
        <dbReference type="Proteomes" id="UP001305779"/>
    </source>
</evidence>
<organism evidence="2 3">
    <name type="scientific">Zasmidium cellare</name>
    <name type="common">Wine cellar mold</name>
    <name type="synonym">Racodium cellare</name>
    <dbReference type="NCBI Taxonomy" id="395010"/>
    <lineage>
        <taxon>Eukaryota</taxon>
        <taxon>Fungi</taxon>
        <taxon>Dikarya</taxon>
        <taxon>Ascomycota</taxon>
        <taxon>Pezizomycotina</taxon>
        <taxon>Dothideomycetes</taxon>
        <taxon>Dothideomycetidae</taxon>
        <taxon>Mycosphaerellales</taxon>
        <taxon>Mycosphaerellaceae</taxon>
        <taxon>Zasmidium</taxon>
    </lineage>
</organism>
<feature type="compositionally biased region" description="Basic and acidic residues" evidence="1">
    <location>
        <begin position="240"/>
        <end position="258"/>
    </location>
</feature>
<evidence type="ECO:0000313" key="2">
    <source>
        <dbReference type="EMBL" id="KAK4508165.1"/>
    </source>
</evidence>
<keyword evidence="3" id="KW-1185">Reference proteome</keyword>
<feature type="compositionally biased region" description="Acidic residues" evidence="1">
    <location>
        <begin position="68"/>
        <end position="85"/>
    </location>
</feature>
<feature type="compositionally biased region" description="Polar residues" evidence="1">
    <location>
        <begin position="14"/>
        <end position="23"/>
    </location>
</feature>
<reference evidence="2 3" key="1">
    <citation type="journal article" date="2023" name="G3 (Bethesda)">
        <title>A chromosome-level genome assembly of Zasmidium syzygii isolated from banana leaves.</title>
        <authorList>
            <person name="van Westerhoven A.C."/>
            <person name="Mehrabi R."/>
            <person name="Talebi R."/>
            <person name="Steentjes M.B.F."/>
            <person name="Corcolon B."/>
            <person name="Chong P.A."/>
            <person name="Kema G.H.J."/>
            <person name="Seidl M.F."/>
        </authorList>
    </citation>
    <scope>NUCLEOTIDE SEQUENCE [LARGE SCALE GENOMIC DNA]</scope>
    <source>
        <strain evidence="2 3">P124</strain>
    </source>
</reference>
<sequence length="258" mass="27792">MSSPTRQPDDHEQLPSTAGQDVSESVRDKGKQKALPAGQGGPLTENVAATAVDDEVKQQAASSPIPPAEEEVEDEIPYPEPEDEAPLLPPPDFKPFFTVIEDDSGEHHHPTVHYVFADDEDTEFLTNAALQTLNDPEQPKPDGEPDDRFVILDLDPTGKEVVSEVSLSPEWQALKTQMTPAPSWGGHDEKSTDRGLMLRITGQEAKKDGLVKARAKSDVNGLLKMFDENMAGLDGVLGSSDKDTHETAAHEGVEGAAG</sequence>
<feature type="region of interest" description="Disordered" evidence="1">
    <location>
        <begin position="1"/>
        <end position="98"/>
    </location>
</feature>
<evidence type="ECO:0000256" key="1">
    <source>
        <dbReference type="SAM" id="MobiDB-lite"/>
    </source>
</evidence>
<protein>
    <submittedName>
        <fullName evidence="2">Uncharacterized protein</fullName>
    </submittedName>
</protein>
<comment type="caution">
    <text evidence="2">The sequence shown here is derived from an EMBL/GenBank/DDBJ whole genome shotgun (WGS) entry which is preliminary data.</text>
</comment>
<feature type="region of interest" description="Disordered" evidence="1">
    <location>
        <begin position="236"/>
        <end position="258"/>
    </location>
</feature>
<name>A0ABR0F441_ZASCE</name>
<accession>A0ABR0F441</accession>
<dbReference type="EMBL" id="JAXOVC010000001">
    <property type="protein sequence ID" value="KAK4508165.1"/>
    <property type="molecule type" value="Genomic_DNA"/>
</dbReference>